<evidence type="ECO:0000256" key="2">
    <source>
        <dbReference type="ARBA" id="ARBA00022723"/>
    </source>
</evidence>
<keyword evidence="4" id="KW-0456">Lyase</keyword>
<keyword evidence="7" id="KW-1185">Reference proteome</keyword>
<dbReference type="AlphaFoldDB" id="A0A6L9MEK6"/>
<accession>A0A6L9MEK6</accession>
<evidence type="ECO:0000313" key="6">
    <source>
        <dbReference type="EMBL" id="NDV86294.1"/>
    </source>
</evidence>
<keyword evidence="2" id="KW-0479">Metal-binding</keyword>
<gene>
    <name evidence="6" type="ORF">GTW51_06220</name>
</gene>
<dbReference type="InterPro" id="IPR011057">
    <property type="entry name" value="Mss4-like_sf"/>
</dbReference>
<dbReference type="GO" id="GO:0046872">
    <property type="term" value="F:metal ion binding"/>
    <property type="evidence" value="ECO:0007669"/>
    <property type="project" value="UniProtKB-KW"/>
</dbReference>
<comment type="caution">
    <text evidence="6">The sequence shown here is derived from an EMBL/GenBank/DDBJ whole genome shotgun (WGS) entry which is preliminary data.</text>
</comment>
<evidence type="ECO:0000259" key="5">
    <source>
        <dbReference type="PROSITE" id="PS51891"/>
    </source>
</evidence>
<evidence type="ECO:0000256" key="1">
    <source>
        <dbReference type="ARBA" id="ARBA00005495"/>
    </source>
</evidence>
<evidence type="ECO:0000256" key="4">
    <source>
        <dbReference type="ARBA" id="ARBA00023239"/>
    </source>
</evidence>
<organism evidence="6 7">
    <name type="scientific">Aurantimonas aggregata</name>
    <dbReference type="NCBI Taxonomy" id="2047720"/>
    <lineage>
        <taxon>Bacteria</taxon>
        <taxon>Pseudomonadati</taxon>
        <taxon>Pseudomonadota</taxon>
        <taxon>Alphaproteobacteria</taxon>
        <taxon>Hyphomicrobiales</taxon>
        <taxon>Aurantimonadaceae</taxon>
        <taxon>Aurantimonas</taxon>
    </lineage>
</organism>
<dbReference type="GO" id="GO:0016846">
    <property type="term" value="F:carbon-sulfur lyase activity"/>
    <property type="evidence" value="ECO:0007669"/>
    <property type="project" value="InterPro"/>
</dbReference>
<keyword evidence="3" id="KW-0862">Zinc</keyword>
<evidence type="ECO:0000256" key="3">
    <source>
        <dbReference type="ARBA" id="ARBA00022833"/>
    </source>
</evidence>
<feature type="domain" description="CENP-V/GFA" evidence="5">
    <location>
        <begin position="3"/>
        <end position="109"/>
    </location>
</feature>
<dbReference type="EMBL" id="JAAAMJ010000003">
    <property type="protein sequence ID" value="NDV86294.1"/>
    <property type="molecule type" value="Genomic_DNA"/>
</dbReference>
<dbReference type="SUPFAM" id="SSF51316">
    <property type="entry name" value="Mss4-like"/>
    <property type="match status" value="1"/>
</dbReference>
<dbReference type="PROSITE" id="PS51891">
    <property type="entry name" value="CENP_V_GFA"/>
    <property type="match status" value="1"/>
</dbReference>
<name>A0A6L9MEK6_9HYPH</name>
<dbReference type="InterPro" id="IPR006913">
    <property type="entry name" value="CENP-V/GFA"/>
</dbReference>
<reference evidence="6 7" key="1">
    <citation type="submission" date="2020-01" db="EMBL/GenBank/DDBJ databases">
        <title>Genomes of bacteria type strains.</title>
        <authorList>
            <person name="Chen J."/>
            <person name="Zhu S."/>
            <person name="Chen J."/>
        </authorList>
    </citation>
    <scope>NUCLEOTIDE SEQUENCE [LARGE SCALE GENOMIC DNA]</scope>
    <source>
        <strain evidence="6 7">KCTC 52919</strain>
    </source>
</reference>
<proteinExistence type="inferred from homology"/>
<dbReference type="PANTHER" id="PTHR33337">
    <property type="entry name" value="GFA DOMAIN-CONTAINING PROTEIN"/>
    <property type="match status" value="1"/>
</dbReference>
<evidence type="ECO:0000313" key="7">
    <source>
        <dbReference type="Proteomes" id="UP000476332"/>
    </source>
</evidence>
<dbReference type="Proteomes" id="UP000476332">
    <property type="component" value="Unassembled WGS sequence"/>
</dbReference>
<dbReference type="Gene3D" id="3.90.1590.10">
    <property type="entry name" value="glutathione-dependent formaldehyde- activating enzyme (gfa)"/>
    <property type="match status" value="1"/>
</dbReference>
<protein>
    <submittedName>
        <fullName evidence="6">GFA family protein</fullName>
    </submittedName>
</protein>
<comment type="similarity">
    <text evidence="1">Belongs to the Gfa family.</text>
</comment>
<dbReference type="Pfam" id="PF04828">
    <property type="entry name" value="GFA"/>
    <property type="match status" value="1"/>
</dbReference>
<sequence length="134" mass="14798">MVHSGGCRCGAIRFSASADPHFASICHCDDCRRASGAPMLAFVGFYRRDVTFSGSDEQLYGEGSVRRSFCATCGTPIAYRDEQLPDQIFFVLGAMDEPGRYPPTHEGYVSERLPFVHLNDELPSFPGVSVRRPD</sequence>
<dbReference type="PANTHER" id="PTHR33337:SF40">
    <property type="entry name" value="CENP-V_GFA DOMAIN-CONTAINING PROTEIN-RELATED"/>
    <property type="match status" value="1"/>
</dbReference>
<dbReference type="RefSeq" id="WP_163043052.1">
    <property type="nucleotide sequence ID" value="NZ_JAAAMJ010000003.1"/>
</dbReference>